<accession>A0ABN6Z8C2</accession>
<dbReference type="InterPro" id="IPR016181">
    <property type="entry name" value="Acyl_CoA_acyltransferase"/>
</dbReference>
<protein>
    <submittedName>
        <fullName evidence="2">N-acetyltransferase</fullName>
    </submittedName>
</protein>
<reference evidence="2" key="1">
    <citation type="journal article" date="2024" name="Int. J. Syst. Evol. Microbiol.">
        <title>Turicibacter faecis sp. nov., isolated from faeces of heart failure mouse model.</title>
        <authorList>
            <person name="Imamura Y."/>
            <person name="Motooka D."/>
            <person name="Nakajima Y."/>
            <person name="Ito S."/>
            <person name="Kitakaze M."/>
            <person name="Iida T."/>
            <person name="Nakamura S."/>
        </authorList>
    </citation>
    <scope>NUCLEOTIDE SEQUENCE</scope>
    <source>
        <strain evidence="2">TC023</strain>
    </source>
</reference>
<proteinExistence type="predicted"/>
<dbReference type="InterPro" id="IPR000182">
    <property type="entry name" value="GNAT_dom"/>
</dbReference>
<sequence length="191" mass="22363">MEIRTYQQEDERGWLHCRVLSFLDTAYYDIVLNQKETYRNPAIELVAIEDDKVIGLLDIECEEKPMTLCTADQTLGGMITHLAVHPDYRRQGVGQALLLEAQNRLVKSEITYLEAWTRDDLWVHEWYLHQQFEKLGTYLHVYIEGSDGIASKVDGLIPVQTFCQYVGKDSEKIKKKYKRVHECTGFYKRIQ</sequence>
<organism evidence="2 3">
    <name type="scientific">Turicibacter faecis</name>
    <dbReference type="NCBI Taxonomy" id="2963365"/>
    <lineage>
        <taxon>Bacteria</taxon>
        <taxon>Bacillati</taxon>
        <taxon>Bacillota</taxon>
        <taxon>Erysipelotrichia</taxon>
        <taxon>Erysipelotrichales</taxon>
        <taxon>Turicibacteraceae</taxon>
        <taxon>Turicibacter</taxon>
    </lineage>
</organism>
<dbReference type="Proteomes" id="UP001432099">
    <property type="component" value="Chromosome"/>
</dbReference>
<dbReference type="EMBL" id="AP028127">
    <property type="protein sequence ID" value="BEH90074.1"/>
    <property type="molecule type" value="Genomic_DNA"/>
</dbReference>
<dbReference type="CDD" id="cd04301">
    <property type="entry name" value="NAT_SF"/>
    <property type="match status" value="1"/>
</dbReference>
<dbReference type="PROSITE" id="PS51186">
    <property type="entry name" value="GNAT"/>
    <property type="match status" value="1"/>
</dbReference>
<dbReference type="SUPFAM" id="SSF55729">
    <property type="entry name" value="Acyl-CoA N-acyltransferases (Nat)"/>
    <property type="match status" value="1"/>
</dbReference>
<dbReference type="Pfam" id="PF13508">
    <property type="entry name" value="Acetyltransf_7"/>
    <property type="match status" value="1"/>
</dbReference>
<dbReference type="RefSeq" id="WP_262951004.1">
    <property type="nucleotide sequence ID" value="NZ_AP028127.1"/>
</dbReference>
<evidence type="ECO:0000313" key="3">
    <source>
        <dbReference type="Proteomes" id="UP001432099"/>
    </source>
</evidence>
<evidence type="ECO:0000259" key="1">
    <source>
        <dbReference type="PROSITE" id="PS51186"/>
    </source>
</evidence>
<evidence type="ECO:0000313" key="2">
    <source>
        <dbReference type="EMBL" id="BEH90074.1"/>
    </source>
</evidence>
<feature type="domain" description="N-acetyltransferase" evidence="1">
    <location>
        <begin position="1"/>
        <end position="160"/>
    </location>
</feature>
<name>A0ABN6Z8C2_9FIRM</name>
<dbReference type="Gene3D" id="3.40.630.30">
    <property type="match status" value="1"/>
</dbReference>
<keyword evidence="3" id="KW-1185">Reference proteome</keyword>
<gene>
    <name evidence="2" type="ORF">T23_01760</name>
</gene>